<dbReference type="AlphaFoldDB" id="A0A7K3NKS0"/>
<keyword evidence="2" id="KW-1185">Reference proteome</keyword>
<reference evidence="1 2" key="1">
    <citation type="submission" date="2020-02" db="EMBL/GenBank/DDBJ databases">
        <title>Comparative genomics of sulfur disproportionating microorganisms.</title>
        <authorList>
            <person name="Ward L.M."/>
            <person name="Bertran E."/>
            <person name="Johnston D.T."/>
        </authorList>
    </citation>
    <scope>NUCLEOTIDE SEQUENCE [LARGE SCALE GENOMIC DNA]</scope>
    <source>
        <strain evidence="1 2">DSM 3696</strain>
    </source>
</reference>
<dbReference type="Proteomes" id="UP000469724">
    <property type="component" value="Unassembled WGS sequence"/>
</dbReference>
<organism evidence="1 2">
    <name type="scientific">Desulfolutivibrio sulfodismutans</name>
    <dbReference type="NCBI Taxonomy" id="63561"/>
    <lineage>
        <taxon>Bacteria</taxon>
        <taxon>Pseudomonadati</taxon>
        <taxon>Thermodesulfobacteriota</taxon>
        <taxon>Desulfovibrionia</taxon>
        <taxon>Desulfovibrionales</taxon>
        <taxon>Desulfovibrionaceae</taxon>
        <taxon>Desulfolutivibrio</taxon>
    </lineage>
</organism>
<evidence type="ECO:0000313" key="2">
    <source>
        <dbReference type="Proteomes" id="UP000469724"/>
    </source>
</evidence>
<accession>A0A7K3NKS0</accession>
<gene>
    <name evidence="1" type="ORF">G3N56_08445</name>
</gene>
<protein>
    <submittedName>
        <fullName evidence="1">Uncharacterized protein</fullName>
    </submittedName>
</protein>
<name>A0A7K3NKS0_9BACT</name>
<evidence type="ECO:0000313" key="1">
    <source>
        <dbReference type="EMBL" id="NDY56772.1"/>
    </source>
</evidence>
<sequence>MSIPPAVREFGDRQAAAALRPAAWRELAVMRRQNVNDLDAVSRTVRFDDGRVIACRRLGGLEQVHLYAPPVRDRRFAAVSTGTRPQPAPDGHFYVIPGCLARYDGVSGLQNAIPDGILAEWVLGTGNRVAMLPFDQTGLPDPGVAPLAGWERSFNAFSLPGDEGSGLLYGPGHIPTSGAFSVSCLFRLTSRLNYDYTFDDRGGFSPIRPYVLQSLDGETFTWTCPGSLSPVVGFCEPDFHPGWSEEITYPWAPWNEDFSRRTETLTGIKRVSQACPDAPLLAPDGAAASPYRDAREKAYPHPHGFVAGMRAAGLFVADGDRLLAGRIFDFSTQYGFAPILTPSLGLGVWRHAVLSYAGDGATVLYLAAQGQEPRQWAAYETAQPVGVMAMDQGYAASGVNSGFFISDRTGERISGFRMNAAMHVALVRFFHHALDADQARLLHYEAFYGEFVADEFEAGPLAALGLTPIVIGRHAQ</sequence>
<proteinExistence type="predicted"/>
<dbReference type="EMBL" id="JAAGRQ010000027">
    <property type="protein sequence ID" value="NDY56772.1"/>
    <property type="molecule type" value="Genomic_DNA"/>
</dbReference>
<comment type="caution">
    <text evidence="1">The sequence shown here is derived from an EMBL/GenBank/DDBJ whole genome shotgun (WGS) entry which is preliminary data.</text>
</comment>